<dbReference type="EMBL" id="LNQB01000083">
    <property type="protein sequence ID" value="OAP42028.1"/>
    <property type="molecule type" value="Genomic_DNA"/>
</dbReference>
<dbReference type="PANTHER" id="PTHR34203">
    <property type="entry name" value="METHYLTRANSFERASE, FKBM FAMILY PROTEIN"/>
    <property type="match status" value="1"/>
</dbReference>
<dbReference type="GO" id="GO:0003677">
    <property type="term" value="F:DNA binding"/>
    <property type="evidence" value="ECO:0007669"/>
    <property type="project" value="UniProtKB-KW"/>
</dbReference>
<dbReference type="Proteomes" id="UP000078507">
    <property type="component" value="Unassembled WGS sequence"/>
</dbReference>
<keyword evidence="2" id="KW-1185">Reference proteome</keyword>
<protein>
    <submittedName>
        <fullName evidence="1">DNA-binding protein</fullName>
    </submittedName>
</protein>
<dbReference type="OrthoDB" id="4104638at2"/>
<dbReference type="InterPro" id="IPR029063">
    <property type="entry name" value="SAM-dependent_MTases_sf"/>
</dbReference>
<proteinExistence type="predicted"/>
<reference evidence="1 2" key="1">
    <citation type="submission" date="2015-11" db="EMBL/GenBank/DDBJ databases">
        <title>Ensifer anhuiense sp. nov., an effective nitrogen fixation bacterium with Glycine soja.</title>
        <authorList>
            <person name="Yan H."/>
            <person name="Chen W."/>
        </authorList>
    </citation>
    <scope>NUCLEOTIDE SEQUENCE [LARGE SCALE GENOMIC DNA]</scope>
    <source>
        <strain evidence="1 2">LMG 7837</strain>
    </source>
</reference>
<accession>A0A178Y380</accession>
<dbReference type="InterPro" id="IPR006342">
    <property type="entry name" value="FkbM_mtfrase"/>
</dbReference>
<dbReference type="PANTHER" id="PTHR34203:SF15">
    <property type="entry name" value="SLL1173 PROTEIN"/>
    <property type="match status" value="1"/>
</dbReference>
<gene>
    <name evidence="1" type="ORF">ATB98_06360</name>
</gene>
<sequence>MRAITYFQKTVCFPDKPEKARFFSRLQAGQWEPDTFRNIARLVDENTTYIDIGGWIGVTPYWTAQIAHDVIVVEPDPVCFGILSEMKGQNAGEVQLINAALSEDASLVLNSVGGGFGSSETSALIADDTGLSITAKTVSIHALQAMARTGRLCFKVDIEGYEYKVLDQFRAIDRKKTAGVLLAVHPQILAASLTGPAILRLLRTALATFRLIRSFRGFRLENPSAIWSAIRKSVAKRELKGFDLLFVATAPRVLSDA</sequence>
<dbReference type="AlphaFoldDB" id="A0A178Y380"/>
<dbReference type="SUPFAM" id="SSF53335">
    <property type="entry name" value="S-adenosyl-L-methionine-dependent methyltransferases"/>
    <property type="match status" value="1"/>
</dbReference>
<name>A0A178Y380_SINSA</name>
<keyword evidence="1" id="KW-0238">DNA-binding</keyword>
<dbReference type="Gene3D" id="3.40.50.150">
    <property type="entry name" value="Vaccinia Virus protein VP39"/>
    <property type="match status" value="1"/>
</dbReference>
<dbReference type="RefSeq" id="WP_066876825.1">
    <property type="nucleotide sequence ID" value="NZ_LNQB01000083.1"/>
</dbReference>
<organism evidence="1 2">
    <name type="scientific">Sinorhizobium saheli</name>
    <dbReference type="NCBI Taxonomy" id="36856"/>
    <lineage>
        <taxon>Bacteria</taxon>
        <taxon>Pseudomonadati</taxon>
        <taxon>Pseudomonadota</taxon>
        <taxon>Alphaproteobacteria</taxon>
        <taxon>Hyphomicrobiales</taxon>
        <taxon>Rhizobiaceae</taxon>
        <taxon>Sinorhizobium/Ensifer group</taxon>
        <taxon>Sinorhizobium</taxon>
    </lineage>
</organism>
<evidence type="ECO:0000313" key="1">
    <source>
        <dbReference type="EMBL" id="OAP42028.1"/>
    </source>
</evidence>
<comment type="caution">
    <text evidence="1">The sequence shown here is derived from an EMBL/GenBank/DDBJ whole genome shotgun (WGS) entry which is preliminary data.</text>
</comment>
<dbReference type="NCBIfam" id="TIGR01444">
    <property type="entry name" value="fkbM_fam"/>
    <property type="match status" value="1"/>
</dbReference>
<dbReference type="InterPro" id="IPR052514">
    <property type="entry name" value="SAM-dependent_MTase"/>
</dbReference>
<evidence type="ECO:0000313" key="2">
    <source>
        <dbReference type="Proteomes" id="UP000078507"/>
    </source>
</evidence>
<dbReference type="STRING" id="36856.ATB98_06360"/>